<sequence>MSGYARLLLLGLGRRRGLLGLRQHIVLRHDEGADAAFLVLGGLGGARRLDVILGRLGLQAGLVGLADQRFDLGQGLGAGRGLLRRGLGFLGEGAAGAECENRGGEKGGLHEVTPSMRIEGSDPSMARTSARWMAET</sequence>
<name>Q1YDZ6_AURMS</name>
<gene>
    <name evidence="1" type="ORF">SI859A1_03629</name>
</gene>
<evidence type="ECO:0000313" key="1">
    <source>
        <dbReference type="EMBL" id="EAS48462.1"/>
    </source>
</evidence>
<accession>Q1YDZ6</accession>
<dbReference type="AlphaFoldDB" id="Q1YDZ6"/>
<organism evidence="1 2">
    <name type="scientific">Aurantimonas manganoxydans (strain ATCC BAA-1229 / DSM 21871 / SI85-9A1)</name>
    <dbReference type="NCBI Taxonomy" id="287752"/>
    <lineage>
        <taxon>Bacteria</taxon>
        <taxon>Pseudomonadati</taxon>
        <taxon>Pseudomonadota</taxon>
        <taxon>Alphaproteobacteria</taxon>
        <taxon>Hyphomicrobiales</taxon>
        <taxon>Aurantimonadaceae</taxon>
        <taxon>Aurantimonas</taxon>
    </lineage>
</organism>
<dbReference type="BioCyc" id="AURANTIMONAS:SI859A1_03629-MONOMER"/>
<proteinExistence type="predicted"/>
<dbReference type="HOGENOM" id="CLU_1873083_0_0_5"/>
<evidence type="ECO:0000313" key="2">
    <source>
        <dbReference type="Proteomes" id="UP000000321"/>
    </source>
</evidence>
<keyword evidence="2" id="KW-1185">Reference proteome</keyword>
<comment type="caution">
    <text evidence="1">The sequence shown here is derived from an EMBL/GenBank/DDBJ whole genome shotgun (WGS) entry which is preliminary data.</text>
</comment>
<protein>
    <submittedName>
        <fullName evidence="1">Uncharacterized protein</fullName>
    </submittedName>
</protein>
<reference evidence="1 2" key="1">
    <citation type="journal article" date="2008" name="Appl. Environ. Microbiol.">
        <title>Genomic insights into Mn(II) oxidation by the marine alphaproteobacterium Aurantimonas sp. strain SI85-9A1.</title>
        <authorList>
            <person name="Dick G.J."/>
            <person name="Podell S."/>
            <person name="Johnson H.A."/>
            <person name="Rivera-Espinoza Y."/>
            <person name="Bernier-Latmani R."/>
            <person name="McCarthy J.K."/>
            <person name="Torpey J.W."/>
            <person name="Clement B.G."/>
            <person name="Gaasterland T."/>
            <person name="Tebo B.M."/>
        </authorList>
    </citation>
    <scope>NUCLEOTIDE SEQUENCE [LARGE SCALE GENOMIC DNA]</scope>
    <source>
        <strain evidence="1 2">SI85-9A1</strain>
    </source>
</reference>
<dbReference type="EMBL" id="AAPJ01000010">
    <property type="protein sequence ID" value="EAS48462.1"/>
    <property type="molecule type" value="Genomic_DNA"/>
</dbReference>
<dbReference type="Proteomes" id="UP000000321">
    <property type="component" value="Unassembled WGS sequence"/>
</dbReference>